<keyword evidence="3" id="KW-1185">Reference proteome</keyword>
<dbReference type="CDD" id="cd06553">
    <property type="entry name" value="ASCH_Ef3133_like"/>
    <property type="match status" value="1"/>
</dbReference>
<evidence type="ECO:0000313" key="2">
    <source>
        <dbReference type="EMBL" id="SMC84754.1"/>
    </source>
</evidence>
<feature type="domain" description="ASCH" evidence="1">
    <location>
        <begin position="56"/>
        <end position="180"/>
    </location>
</feature>
<proteinExistence type="predicted"/>
<evidence type="ECO:0000259" key="1">
    <source>
        <dbReference type="SMART" id="SM01022"/>
    </source>
</evidence>
<dbReference type="PANTHER" id="PTHR39203">
    <property type="entry name" value="CYTOPLASMIC PROTEIN-RELATED"/>
    <property type="match status" value="1"/>
</dbReference>
<dbReference type="Pfam" id="PF04266">
    <property type="entry name" value="ASCH"/>
    <property type="match status" value="1"/>
</dbReference>
<reference evidence="2 3" key="1">
    <citation type="submission" date="2017-04" db="EMBL/GenBank/DDBJ databases">
        <authorList>
            <person name="Afonso C.L."/>
            <person name="Miller P.J."/>
            <person name="Scott M.A."/>
            <person name="Spackman E."/>
            <person name="Goraichik I."/>
            <person name="Dimitrov K.M."/>
            <person name="Suarez D.L."/>
            <person name="Swayne D.E."/>
        </authorList>
    </citation>
    <scope>NUCLEOTIDE SEQUENCE [LARGE SCALE GENOMIC DNA]</scope>
    <source>
        <strain evidence="2 3">DSM 21164</strain>
    </source>
</reference>
<gene>
    <name evidence="2" type="ORF">SAMN05660703_3018</name>
</gene>
<dbReference type="SMART" id="SM01022">
    <property type="entry name" value="ASCH"/>
    <property type="match status" value="1"/>
</dbReference>
<dbReference type="Proteomes" id="UP000192360">
    <property type="component" value="Unassembled WGS sequence"/>
</dbReference>
<dbReference type="InterPro" id="IPR009326">
    <property type="entry name" value="DUF984"/>
</dbReference>
<accession>A0A1W2CIE7</accession>
<protein>
    <submittedName>
        <fullName evidence="2">Uncharacterized protein YhfF</fullName>
    </submittedName>
</protein>
<dbReference type="Gene3D" id="3.10.400.10">
    <property type="entry name" value="Sulfate adenylyltransferase"/>
    <property type="match status" value="1"/>
</dbReference>
<dbReference type="PROSITE" id="PS51257">
    <property type="entry name" value="PROKAR_LIPOPROTEIN"/>
    <property type="match status" value="1"/>
</dbReference>
<dbReference type="EMBL" id="FWXO01000006">
    <property type="protein sequence ID" value="SMC84754.1"/>
    <property type="molecule type" value="Genomic_DNA"/>
</dbReference>
<dbReference type="InterPro" id="IPR007374">
    <property type="entry name" value="ASCH_domain"/>
</dbReference>
<dbReference type="AlphaFoldDB" id="A0A1W2CIE7"/>
<organism evidence="2 3">
    <name type="scientific">Cellulophaga tyrosinoxydans</name>
    <dbReference type="NCBI Taxonomy" id="504486"/>
    <lineage>
        <taxon>Bacteria</taxon>
        <taxon>Pseudomonadati</taxon>
        <taxon>Bacteroidota</taxon>
        <taxon>Flavobacteriia</taxon>
        <taxon>Flavobacteriales</taxon>
        <taxon>Flavobacteriaceae</taxon>
        <taxon>Cellulophaga</taxon>
    </lineage>
</organism>
<dbReference type="OrthoDB" id="9807542at2"/>
<evidence type="ECO:0000313" key="3">
    <source>
        <dbReference type="Proteomes" id="UP000192360"/>
    </source>
</evidence>
<dbReference type="STRING" id="504486.SAMN05660703_3018"/>
<name>A0A1W2CIE7_9FLAO</name>
<sequence>MKHLSLILVLLLFSCKSDPKKEVLAEDGLDQSVYAIWNSYIQEHPEFKNDELPESWYFHNNKEDADRLAELTVSGKKQASSSLYSLYTIYEMDVPTVGTKRIITNFDGEAMAIIEIKSVAIVPFNEITADYAALDLGTTIEPLEKWKKAHWDFFEEFSKVSGVKPTENMLIFCEKFETIWTTK</sequence>
<dbReference type="RefSeq" id="WP_084062980.1">
    <property type="nucleotide sequence ID" value="NZ_FWXO01000006.1"/>
</dbReference>
<dbReference type="SUPFAM" id="SSF88697">
    <property type="entry name" value="PUA domain-like"/>
    <property type="match status" value="1"/>
</dbReference>
<dbReference type="PANTHER" id="PTHR39203:SF1">
    <property type="entry name" value="CYTOPLASMIC PROTEIN"/>
    <property type="match status" value="1"/>
</dbReference>
<dbReference type="InterPro" id="IPR015947">
    <property type="entry name" value="PUA-like_sf"/>
</dbReference>
<dbReference type="PIRSF" id="PIRSF021320">
    <property type="entry name" value="DUF984"/>
    <property type="match status" value="1"/>
</dbReference>